<evidence type="ECO:0000313" key="7">
    <source>
        <dbReference type="Proteomes" id="UP000001880"/>
    </source>
</evidence>
<gene>
    <name evidence="6" type="ordered locus">Hoch_1344</name>
</gene>
<dbReference type="AlphaFoldDB" id="D0LTK5"/>
<name>D0LTK5_HALO1</name>
<dbReference type="CDD" id="cd08422">
    <property type="entry name" value="PBP2_CrgA_like"/>
    <property type="match status" value="1"/>
</dbReference>
<dbReference type="InterPro" id="IPR005119">
    <property type="entry name" value="LysR_subst-bd"/>
</dbReference>
<keyword evidence="7" id="KW-1185">Reference proteome</keyword>
<dbReference type="EMBL" id="CP001804">
    <property type="protein sequence ID" value="ACY13900.1"/>
    <property type="molecule type" value="Genomic_DNA"/>
</dbReference>
<accession>D0LTK5</accession>
<evidence type="ECO:0000313" key="6">
    <source>
        <dbReference type="EMBL" id="ACY13900.1"/>
    </source>
</evidence>
<proteinExistence type="inferred from homology"/>
<dbReference type="KEGG" id="hoh:Hoch_1344"/>
<dbReference type="InterPro" id="IPR000847">
    <property type="entry name" value="LysR_HTH_N"/>
</dbReference>
<comment type="similarity">
    <text evidence="1">Belongs to the LysR transcriptional regulatory family.</text>
</comment>
<dbReference type="PANTHER" id="PTHR30537:SF5">
    <property type="entry name" value="HTH-TYPE TRANSCRIPTIONAL ACTIVATOR TTDR-RELATED"/>
    <property type="match status" value="1"/>
</dbReference>
<evidence type="ECO:0000259" key="5">
    <source>
        <dbReference type="PROSITE" id="PS50931"/>
    </source>
</evidence>
<dbReference type="HOGENOM" id="CLU_039613_16_2_7"/>
<dbReference type="RefSeq" id="WP_012826509.1">
    <property type="nucleotide sequence ID" value="NC_013440.1"/>
</dbReference>
<sequence>MDRLTAMYAFARVVDAGSFSAAARRWGRSKAAVSKYVADLEAHLGVTLLRRNTRSLTLTEAGAAYYPRCIEILNAVDAAETGLREQQSALRGTLRVTAPPGFASRYLAVLTSDFVARHPQVRIDLDLTHRMIDLVEEAVDVAVRMTEPQDSSLIARRLAPAPCIAVAAPRYLAARGQPETPRELRAHDCLVDTNFRDQQRWRFRVGGRTQRVTVDGPFRVNSPLAVRDLAIAGHGIAIVPALIAEAAIATGELVEVLPGTVALRWSIYAAYPRREHLPERVRAYVDHLAEALAVRA</sequence>
<dbReference type="Gene3D" id="1.10.10.10">
    <property type="entry name" value="Winged helix-like DNA-binding domain superfamily/Winged helix DNA-binding domain"/>
    <property type="match status" value="1"/>
</dbReference>
<feature type="domain" description="HTH lysR-type" evidence="5">
    <location>
        <begin position="1"/>
        <end position="59"/>
    </location>
</feature>
<organism evidence="6 7">
    <name type="scientific">Haliangium ochraceum (strain DSM 14365 / JCM 11303 / SMP-2)</name>
    <dbReference type="NCBI Taxonomy" id="502025"/>
    <lineage>
        <taxon>Bacteria</taxon>
        <taxon>Pseudomonadati</taxon>
        <taxon>Myxococcota</taxon>
        <taxon>Polyangia</taxon>
        <taxon>Haliangiales</taxon>
        <taxon>Kofleriaceae</taxon>
        <taxon>Haliangium</taxon>
    </lineage>
</organism>
<protein>
    <submittedName>
        <fullName evidence="6">Transcriptional regulator, LysR family</fullName>
    </submittedName>
</protein>
<dbReference type="GO" id="GO:0003677">
    <property type="term" value="F:DNA binding"/>
    <property type="evidence" value="ECO:0007669"/>
    <property type="project" value="UniProtKB-KW"/>
</dbReference>
<dbReference type="Pfam" id="PF00126">
    <property type="entry name" value="HTH_1"/>
    <property type="match status" value="1"/>
</dbReference>
<dbReference type="FunFam" id="1.10.10.10:FF:000001">
    <property type="entry name" value="LysR family transcriptional regulator"/>
    <property type="match status" value="1"/>
</dbReference>
<dbReference type="Proteomes" id="UP000001880">
    <property type="component" value="Chromosome"/>
</dbReference>
<dbReference type="PROSITE" id="PS50931">
    <property type="entry name" value="HTH_LYSR"/>
    <property type="match status" value="1"/>
</dbReference>
<evidence type="ECO:0000256" key="2">
    <source>
        <dbReference type="ARBA" id="ARBA00023015"/>
    </source>
</evidence>
<evidence type="ECO:0000256" key="3">
    <source>
        <dbReference type="ARBA" id="ARBA00023125"/>
    </source>
</evidence>
<dbReference type="GO" id="GO:0003700">
    <property type="term" value="F:DNA-binding transcription factor activity"/>
    <property type="evidence" value="ECO:0007669"/>
    <property type="project" value="InterPro"/>
</dbReference>
<dbReference type="Gene3D" id="3.40.190.290">
    <property type="match status" value="1"/>
</dbReference>
<evidence type="ECO:0000256" key="1">
    <source>
        <dbReference type="ARBA" id="ARBA00009437"/>
    </source>
</evidence>
<dbReference type="eggNOG" id="COG0583">
    <property type="taxonomic scope" value="Bacteria"/>
</dbReference>
<reference evidence="6 7" key="1">
    <citation type="journal article" date="2010" name="Stand. Genomic Sci.">
        <title>Complete genome sequence of Haliangium ochraceum type strain (SMP-2).</title>
        <authorList>
            <consortium name="US DOE Joint Genome Institute (JGI-PGF)"/>
            <person name="Ivanova N."/>
            <person name="Daum C."/>
            <person name="Lang E."/>
            <person name="Abt B."/>
            <person name="Kopitz M."/>
            <person name="Saunders E."/>
            <person name="Lapidus A."/>
            <person name="Lucas S."/>
            <person name="Glavina Del Rio T."/>
            <person name="Nolan M."/>
            <person name="Tice H."/>
            <person name="Copeland A."/>
            <person name="Cheng J.F."/>
            <person name="Chen F."/>
            <person name="Bruce D."/>
            <person name="Goodwin L."/>
            <person name="Pitluck S."/>
            <person name="Mavromatis K."/>
            <person name="Pati A."/>
            <person name="Mikhailova N."/>
            <person name="Chen A."/>
            <person name="Palaniappan K."/>
            <person name="Land M."/>
            <person name="Hauser L."/>
            <person name="Chang Y.J."/>
            <person name="Jeffries C.D."/>
            <person name="Detter J.C."/>
            <person name="Brettin T."/>
            <person name="Rohde M."/>
            <person name="Goker M."/>
            <person name="Bristow J."/>
            <person name="Markowitz V."/>
            <person name="Eisen J.A."/>
            <person name="Hugenholtz P."/>
            <person name="Kyrpides N.C."/>
            <person name="Klenk H.P."/>
        </authorList>
    </citation>
    <scope>NUCLEOTIDE SEQUENCE [LARGE SCALE GENOMIC DNA]</scope>
    <source>
        <strain evidence="7">DSM 14365 / CIP 107738 / JCM 11303 / AJ 13395 / SMP-2</strain>
    </source>
</reference>
<dbReference type="InterPro" id="IPR058163">
    <property type="entry name" value="LysR-type_TF_proteobact-type"/>
</dbReference>
<dbReference type="STRING" id="502025.Hoch_1344"/>
<keyword evidence="3" id="KW-0238">DNA-binding</keyword>
<dbReference type="SUPFAM" id="SSF53850">
    <property type="entry name" value="Periplasmic binding protein-like II"/>
    <property type="match status" value="1"/>
</dbReference>
<dbReference type="InterPro" id="IPR036390">
    <property type="entry name" value="WH_DNA-bd_sf"/>
</dbReference>
<dbReference type="FunFam" id="3.40.190.290:FF:000001">
    <property type="entry name" value="Transcriptional regulator, LysR family"/>
    <property type="match status" value="1"/>
</dbReference>
<keyword evidence="2" id="KW-0805">Transcription regulation</keyword>
<dbReference type="Pfam" id="PF03466">
    <property type="entry name" value="LysR_substrate"/>
    <property type="match status" value="1"/>
</dbReference>
<dbReference type="InterPro" id="IPR036388">
    <property type="entry name" value="WH-like_DNA-bd_sf"/>
</dbReference>
<keyword evidence="4" id="KW-0804">Transcription</keyword>
<dbReference type="SUPFAM" id="SSF46785">
    <property type="entry name" value="Winged helix' DNA-binding domain"/>
    <property type="match status" value="1"/>
</dbReference>
<dbReference type="PANTHER" id="PTHR30537">
    <property type="entry name" value="HTH-TYPE TRANSCRIPTIONAL REGULATOR"/>
    <property type="match status" value="1"/>
</dbReference>
<evidence type="ECO:0000256" key="4">
    <source>
        <dbReference type="ARBA" id="ARBA00023163"/>
    </source>
</evidence>
<dbReference type="OrthoDB" id="5416547at2"/>